<dbReference type="GO" id="GO:0006351">
    <property type="term" value="P:DNA-templated transcription"/>
    <property type="evidence" value="ECO:0007669"/>
    <property type="project" value="UniProtKB-UniRule"/>
</dbReference>
<evidence type="ECO:0000256" key="6">
    <source>
        <dbReference type="HAMAP-Rule" id="MF_01321"/>
    </source>
</evidence>
<dbReference type="Gene3D" id="2.30.150.10">
    <property type="entry name" value="DNA-directed RNA polymerase, beta subunit, external 1 domain"/>
    <property type="match status" value="1"/>
</dbReference>
<dbReference type="CDD" id="cd00653">
    <property type="entry name" value="RNA_pol_B_RPB2"/>
    <property type="match status" value="1"/>
</dbReference>
<dbReference type="Gene3D" id="2.40.50.100">
    <property type="match status" value="1"/>
</dbReference>
<dbReference type="InterPro" id="IPR007121">
    <property type="entry name" value="RNA_pol_bsu_CS"/>
</dbReference>
<evidence type="ECO:0000256" key="1">
    <source>
        <dbReference type="ARBA" id="ARBA00022478"/>
    </source>
</evidence>
<dbReference type="Pfam" id="PF04563">
    <property type="entry name" value="RNA_pol_Rpb2_1"/>
    <property type="match status" value="1"/>
</dbReference>
<keyword evidence="4 6" id="KW-0804">Transcription</keyword>
<dbReference type="NCBIfam" id="NF001616">
    <property type="entry name" value="PRK00405.1"/>
    <property type="match status" value="1"/>
</dbReference>
<dbReference type="GO" id="GO:0003677">
    <property type="term" value="F:DNA binding"/>
    <property type="evidence" value="ECO:0007669"/>
    <property type="project" value="UniProtKB-UniRule"/>
</dbReference>
<feature type="domain" description="RNA polymerase Rpb2" evidence="12">
    <location>
        <begin position="138"/>
        <end position="327"/>
    </location>
</feature>
<dbReference type="Proteomes" id="UP000230779">
    <property type="component" value="Unassembled WGS sequence"/>
</dbReference>
<comment type="catalytic activity">
    <reaction evidence="5 6 8">
        <text>RNA(n) + a ribonucleoside 5'-triphosphate = RNA(n+1) + diphosphate</text>
        <dbReference type="Rhea" id="RHEA:21248"/>
        <dbReference type="Rhea" id="RHEA-COMP:14527"/>
        <dbReference type="Rhea" id="RHEA-COMP:17342"/>
        <dbReference type="ChEBI" id="CHEBI:33019"/>
        <dbReference type="ChEBI" id="CHEBI:61557"/>
        <dbReference type="ChEBI" id="CHEBI:140395"/>
        <dbReference type="EC" id="2.7.7.6"/>
    </reaction>
</comment>
<feature type="domain" description="RNA polymerase Rpb2" evidence="14">
    <location>
        <begin position="386"/>
        <end position="454"/>
    </location>
</feature>
<dbReference type="Pfam" id="PF00562">
    <property type="entry name" value="RNA_pol_Rpb2_6"/>
    <property type="match status" value="1"/>
</dbReference>
<dbReference type="Gene3D" id="3.90.1800.10">
    <property type="entry name" value="RNA polymerase alpha subunit dimerisation domain"/>
    <property type="match status" value="1"/>
</dbReference>
<dbReference type="InterPro" id="IPR037033">
    <property type="entry name" value="DNA-dir_RNAP_su2_hyb_sf"/>
</dbReference>
<evidence type="ECO:0000259" key="15">
    <source>
        <dbReference type="Pfam" id="PF10385"/>
    </source>
</evidence>
<evidence type="ECO:0000259" key="12">
    <source>
        <dbReference type="Pfam" id="PF04561"/>
    </source>
</evidence>
<keyword evidence="1 6" id="KW-0240">DNA-directed RNA polymerase</keyword>
<dbReference type="InterPro" id="IPR015712">
    <property type="entry name" value="DNA-dir_RNA_pol_su2"/>
</dbReference>
<dbReference type="GO" id="GO:0000428">
    <property type="term" value="C:DNA-directed RNA polymerase complex"/>
    <property type="evidence" value="ECO:0007669"/>
    <property type="project" value="UniProtKB-KW"/>
</dbReference>
<keyword evidence="3 6" id="KW-0548">Nucleotidyltransferase</keyword>
<dbReference type="Gene3D" id="2.40.270.10">
    <property type="entry name" value="DNA-directed RNA polymerase, subunit 2, domain 6"/>
    <property type="match status" value="1"/>
</dbReference>
<evidence type="ECO:0000259" key="13">
    <source>
        <dbReference type="Pfam" id="PF04563"/>
    </source>
</evidence>
<name>A0A2M7RGU1_9BACT</name>
<evidence type="ECO:0000256" key="3">
    <source>
        <dbReference type="ARBA" id="ARBA00022695"/>
    </source>
</evidence>
<feature type="domain" description="RNA polymerase beta subunit protrusion" evidence="13">
    <location>
        <begin position="23"/>
        <end position="371"/>
    </location>
</feature>
<dbReference type="HAMAP" id="MF_01321">
    <property type="entry name" value="RNApol_bact_RpoB"/>
    <property type="match status" value="1"/>
</dbReference>
<protein>
    <recommendedName>
        <fullName evidence="6 8">DNA-directed RNA polymerase subunit beta</fullName>
        <shortName evidence="6">RNAP subunit beta</shortName>
        <ecNumber evidence="6 8">2.7.7.6</ecNumber>
    </recommendedName>
    <alternativeName>
        <fullName evidence="6">RNA polymerase subunit beta</fullName>
    </alternativeName>
    <alternativeName>
        <fullName evidence="6">Transcriptase subunit beta</fullName>
    </alternativeName>
</protein>
<dbReference type="InterPro" id="IPR019462">
    <property type="entry name" value="DNA-dir_RNA_pol_bsu_external_1"/>
</dbReference>
<dbReference type="AlphaFoldDB" id="A0A2M7RGU1"/>
<feature type="domain" description="RNA polymerase Rpb2" evidence="11">
    <location>
        <begin position="1031"/>
        <end position="1105"/>
    </location>
</feature>
<organism evidence="16 17">
    <name type="scientific">Candidatus Kerfeldbacteria bacterium CG_4_10_14_0_8_um_filter_42_10</name>
    <dbReference type="NCBI Taxonomy" id="2014248"/>
    <lineage>
        <taxon>Bacteria</taxon>
        <taxon>Candidatus Kerfeldiibacteriota</taxon>
    </lineage>
</organism>
<comment type="similarity">
    <text evidence="6 7">Belongs to the RNA polymerase beta chain family.</text>
</comment>
<dbReference type="GO" id="GO:0032549">
    <property type="term" value="F:ribonucleoside binding"/>
    <property type="evidence" value="ECO:0007669"/>
    <property type="project" value="InterPro"/>
</dbReference>
<comment type="function">
    <text evidence="6 8">DNA-dependent RNA polymerase catalyzes the transcription of DNA into RNA using the four ribonucleoside triphosphates as substrates.</text>
</comment>
<dbReference type="Pfam" id="PF10385">
    <property type="entry name" value="RNA_pol_Rpb2_45"/>
    <property type="match status" value="1"/>
</dbReference>
<accession>A0A2M7RGU1</accession>
<dbReference type="Gene3D" id="2.40.50.150">
    <property type="match status" value="1"/>
</dbReference>
<evidence type="ECO:0000313" key="17">
    <source>
        <dbReference type="Proteomes" id="UP000230779"/>
    </source>
</evidence>
<comment type="caution">
    <text evidence="16">The sequence shown here is derived from an EMBL/GenBank/DDBJ whole genome shotgun (WGS) entry which is preliminary data.</text>
</comment>
<evidence type="ECO:0000259" key="14">
    <source>
        <dbReference type="Pfam" id="PF04565"/>
    </source>
</evidence>
<feature type="domain" description="DNA-directed RNA polymerase subunit 2 hybrid-binding" evidence="10">
    <location>
        <begin position="644"/>
        <end position="1029"/>
    </location>
</feature>
<dbReference type="PROSITE" id="PS01166">
    <property type="entry name" value="RNA_POL_BETA"/>
    <property type="match status" value="1"/>
</dbReference>
<dbReference type="InterPro" id="IPR007645">
    <property type="entry name" value="RNA_pol_Rpb2_3"/>
</dbReference>
<evidence type="ECO:0000256" key="4">
    <source>
        <dbReference type="ARBA" id="ARBA00023163"/>
    </source>
</evidence>
<dbReference type="Pfam" id="PF04565">
    <property type="entry name" value="RNA_pol_Rpb2_3"/>
    <property type="match status" value="1"/>
</dbReference>
<reference evidence="16 17" key="1">
    <citation type="submission" date="2017-09" db="EMBL/GenBank/DDBJ databases">
        <title>Depth-based differentiation of microbial function through sediment-hosted aquifers and enrichment of novel symbionts in the deep terrestrial subsurface.</title>
        <authorList>
            <person name="Probst A.J."/>
            <person name="Ladd B."/>
            <person name="Jarett J.K."/>
            <person name="Geller-Mcgrath D.E."/>
            <person name="Sieber C.M."/>
            <person name="Emerson J.B."/>
            <person name="Anantharaman K."/>
            <person name="Thomas B.C."/>
            <person name="Malmstrom R."/>
            <person name="Stieglmeier M."/>
            <person name="Klingl A."/>
            <person name="Woyke T."/>
            <person name="Ryan C.M."/>
            <person name="Banfield J.F."/>
        </authorList>
    </citation>
    <scope>NUCLEOTIDE SEQUENCE [LARGE SCALE GENOMIC DNA]</scope>
    <source>
        <strain evidence="16">CG_4_10_14_0_8_um_filter_42_10</strain>
    </source>
</reference>
<gene>
    <name evidence="6" type="primary">rpoB</name>
    <name evidence="16" type="ORF">COY66_05705</name>
</gene>
<dbReference type="InterPro" id="IPR007644">
    <property type="entry name" value="RNA_pol_bsu_protrusion"/>
</dbReference>
<proteinExistence type="inferred from homology"/>
<evidence type="ECO:0000259" key="11">
    <source>
        <dbReference type="Pfam" id="PF04560"/>
    </source>
</evidence>
<sequence length="1144" mass="128270">MTTNKSISRKYFKKFHQTVALENLIDIQIDSYYWFLKEGLKELFEEISPIKDFTGRELELYFSDHYLDEPRFDERTAKAKNLTYEAALRVQAQLVNERTGEVKEQEVYLGDFPLMTERGTFIVNGIERVVVSQLIRSAGVFFTSEILKGRRYYGAKIIPNRGAWLELETDASGVISVKIDRKRKVAITSLLRAFGYSSNEEITELFKEVDTNPDIRYIETTIAKDIARSEAEGLKEVYKRIRPGDLATVDNARSLIHSMFFNFDRYDFGKVGRYKLNQRFAFDFSLSKENRILKREDLVEIIKEIIRLNNTQEEPDDIDHLGNRRVRAIGELVQNKFRVGLARMERIIKDRMSTKDVATLTPNQLINARPVIGAVKEFFMSSQLSQFMDQTNPLAELEHKRRLSAMGPGGLSRERAGFDVRDVHRTHYGRICPISTPEGPNIGLVGHLTSYARVNEYGFIETPYRKVLHDVKNKASLTGGKVAREDIKDEKTGSLIVKAGETINEKKAKELEKAAVSSVPIRPQVTNEIEYLDAFTEERYISTAATTPVDGQGYFLNEKAEVRSHGRPGIESVNKIDYMDVAPCQIVSVATSLIPFLEHDDAVRALMGTNMQRQSVSCIRPEAPLVGTGVEAQAAYDSGQVVIAKDKGKVIEVSSDEIKILEDSGNLRSYLLGKFVRSNASTCMNQKPLVDKGEKIEIGQALADGASTDRGELALGQNILVAFMPWEGGNYEDAILISEELVREDRYTSIHIEDYSIDIRDTKLGPEVVTRDIPNVSEEKLKDLNEEGIVCIGANVSSGDILVGKITPKGETELSAEEKLLRAIFGEKAKDVKDSSLYLEHGEHGKVVDIKIFSREKGDRLPSGVIKTIQISVAQLRKIQVGDKMAGRHGNKGVISRVVAVEDMPFLEDGTPVDIILNPLGVASRMNLGQILETHLGLAAKKLGYYVASPALDGIDESVIKEELKKANFTVDGKMVLYDGRTGKPFDQKVTVGYIYMMKLNHLVEDKIHQRSIGPYSLVTQQPLGGKAQFGGQRFGEMEVWALEAYGAAHTLQEMLTIKSDDVPGRSKAYEAVIKGEPIRKLNVPESFNVLVRELKGLCLNVDLLEESGKEEKETEIKEEPPTVEKKKAIHKKEDKESKEVKDK</sequence>
<dbReference type="Pfam" id="PF04561">
    <property type="entry name" value="RNA_pol_Rpb2_2"/>
    <property type="match status" value="1"/>
</dbReference>
<dbReference type="InterPro" id="IPR010243">
    <property type="entry name" value="RNA_pol_bsu_bac"/>
</dbReference>
<evidence type="ECO:0000313" key="16">
    <source>
        <dbReference type="EMBL" id="PIY95924.1"/>
    </source>
</evidence>
<dbReference type="EMBL" id="PFMD01000064">
    <property type="protein sequence ID" value="PIY95924.1"/>
    <property type="molecule type" value="Genomic_DNA"/>
</dbReference>
<dbReference type="SUPFAM" id="SSF64484">
    <property type="entry name" value="beta and beta-prime subunits of DNA dependent RNA-polymerase"/>
    <property type="match status" value="1"/>
</dbReference>
<dbReference type="InterPro" id="IPR014724">
    <property type="entry name" value="RNA_pol_RPB2_OB-fold"/>
</dbReference>
<feature type="domain" description="DNA-directed RNA polymerase beta subunit external 1" evidence="15">
    <location>
        <begin position="524"/>
        <end position="582"/>
    </location>
</feature>
<evidence type="ECO:0000256" key="2">
    <source>
        <dbReference type="ARBA" id="ARBA00022679"/>
    </source>
</evidence>
<dbReference type="InterPro" id="IPR042107">
    <property type="entry name" value="DNA-dir_RNA_pol_bsu_ext_1_sf"/>
</dbReference>
<dbReference type="PANTHER" id="PTHR20856">
    <property type="entry name" value="DNA-DIRECTED RNA POLYMERASE I SUBUNIT 2"/>
    <property type="match status" value="1"/>
</dbReference>
<evidence type="ECO:0000259" key="10">
    <source>
        <dbReference type="Pfam" id="PF00562"/>
    </source>
</evidence>
<dbReference type="InterPro" id="IPR007120">
    <property type="entry name" value="DNA-dir_RNAP_su2_dom"/>
</dbReference>
<evidence type="ECO:0000256" key="7">
    <source>
        <dbReference type="RuleBase" id="RU000434"/>
    </source>
</evidence>
<feature type="region of interest" description="Disordered" evidence="9">
    <location>
        <begin position="1108"/>
        <end position="1144"/>
    </location>
</feature>
<evidence type="ECO:0000256" key="9">
    <source>
        <dbReference type="SAM" id="MobiDB-lite"/>
    </source>
</evidence>
<evidence type="ECO:0000256" key="8">
    <source>
        <dbReference type="RuleBase" id="RU363031"/>
    </source>
</evidence>
<dbReference type="Gene3D" id="3.90.1100.10">
    <property type="match status" value="2"/>
</dbReference>
<dbReference type="InterPro" id="IPR007642">
    <property type="entry name" value="RNA_pol_Rpb2_2"/>
</dbReference>
<comment type="subunit">
    <text evidence="6 8">The RNAP catalytic core consists of 2 alpha, 1 beta, 1 beta' and 1 omega subunit. When a sigma factor is associated with the core the holoenzyme is formed, which can initiate transcription.</text>
</comment>
<dbReference type="Pfam" id="PF04560">
    <property type="entry name" value="RNA_pol_Rpb2_7"/>
    <property type="match status" value="1"/>
</dbReference>
<keyword evidence="2 6" id="KW-0808">Transferase</keyword>
<dbReference type="GO" id="GO:0003899">
    <property type="term" value="F:DNA-directed RNA polymerase activity"/>
    <property type="evidence" value="ECO:0007669"/>
    <property type="project" value="UniProtKB-UniRule"/>
</dbReference>
<dbReference type="FunFam" id="3.90.1800.10:FF:000001">
    <property type="entry name" value="DNA-directed RNA polymerase subunit beta"/>
    <property type="match status" value="1"/>
</dbReference>
<evidence type="ECO:0000256" key="5">
    <source>
        <dbReference type="ARBA" id="ARBA00048552"/>
    </source>
</evidence>
<dbReference type="InterPro" id="IPR007641">
    <property type="entry name" value="RNA_pol_Rpb2_7"/>
</dbReference>
<dbReference type="EC" id="2.7.7.6" evidence="6 8"/>